<reference evidence="3" key="1">
    <citation type="submission" date="2016-10" db="EMBL/GenBank/DDBJ databases">
        <authorList>
            <person name="Varghese N."/>
            <person name="Submissions S."/>
        </authorList>
    </citation>
    <scope>NUCLEOTIDE SEQUENCE [LARGE SCALE GENOMIC DNA]</scope>
    <source>
        <strain evidence="3">ACV-9</strain>
    </source>
</reference>
<evidence type="ECO:0000313" key="2">
    <source>
        <dbReference type="EMBL" id="SEK68543.1"/>
    </source>
</evidence>
<keyword evidence="3" id="KW-1185">Reference proteome</keyword>
<feature type="transmembrane region" description="Helical" evidence="1">
    <location>
        <begin position="194"/>
        <end position="214"/>
    </location>
</feature>
<feature type="transmembrane region" description="Helical" evidence="1">
    <location>
        <begin position="226"/>
        <end position="250"/>
    </location>
</feature>
<evidence type="ECO:0000313" key="3">
    <source>
        <dbReference type="Proteomes" id="UP000182321"/>
    </source>
</evidence>
<keyword evidence="1" id="KW-0812">Transmembrane</keyword>
<gene>
    <name evidence="2" type="ORF">SAMN02910377_01561</name>
</gene>
<evidence type="ECO:0000256" key="1">
    <source>
        <dbReference type="SAM" id="Phobius"/>
    </source>
</evidence>
<accession>A0A1H7J1B3</accession>
<sequence length="428" mass="49125">MGFNIGPVRLTELYRKKYDAFTENLGLAISEGKKISFADNDITNLLKLQHERIMDKGLSIDYEVTDKEEEDELDLGPMVLSDWKDAHYQNYVCLEEYDVKRTVKQDGKKQYSDRRHNTLHTVITDVTSGIRADLEPCTCPNCGAVSTISRLVDGCPYCKTMYKMDDLFPRITRYYFTEDAAPKEREDTRLRGKVLLGGLILGFIIGAILNLYTINVYDGDYNLFEHFVVTIFGMLITYSAFCVLDVLNLIRRGIVNNAGKWGTAGTHGKFEHMMKAYSPEFSFDYFSGKALSLIKTAVYSKDEQDLLFYKGPALDKRFKDIIDMNYGNAMKLISFTENNGSVTVAMDVFFDTLYAFDNKIKYKHEKYRAVFRRRVDIPLNLQFSMTRISCPKCSGSFNAVLNKNCPFCGTEYDIESQDWVLLELSQYN</sequence>
<keyword evidence="1" id="KW-0472">Membrane</keyword>
<dbReference type="EMBL" id="FNZX01000008">
    <property type="protein sequence ID" value="SEK68543.1"/>
    <property type="molecule type" value="Genomic_DNA"/>
</dbReference>
<keyword evidence="1" id="KW-1133">Transmembrane helix</keyword>
<name>A0A1H7J1B3_9FIRM</name>
<dbReference type="AlphaFoldDB" id="A0A1H7J1B3"/>
<organism evidence="2 3">
    <name type="scientific">Pseudobutyrivibrio ruminis</name>
    <dbReference type="NCBI Taxonomy" id="46206"/>
    <lineage>
        <taxon>Bacteria</taxon>
        <taxon>Bacillati</taxon>
        <taxon>Bacillota</taxon>
        <taxon>Clostridia</taxon>
        <taxon>Lachnospirales</taxon>
        <taxon>Lachnospiraceae</taxon>
        <taxon>Pseudobutyrivibrio</taxon>
    </lineage>
</organism>
<protein>
    <recommendedName>
        <fullName evidence="4">Zinc ribbon domain-containing protein</fullName>
    </recommendedName>
</protein>
<evidence type="ECO:0008006" key="4">
    <source>
        <dbReference type="Google" id="ProtNLM"/>
    </source>
</evidence>
<dbReference type="RefSeq" id="WP_074790791.1">
    <property type="nucleotide sequence ID" value="NZ_FNZX01000008.1"/>
</dbReference>
<dbReference type="Proteomes" id="UP000182321">
    <property type="component" value="Unassembled WGS sequence"/>
</dbReference>
<proteinExistence type="predicted"/>